<dbReference type="GO" id="GO:0016747">
    <property type="term" value="F:acyltransferase activity, transferring groups other than amino-acyl groups"/>
    <property type="evidence" value="ECO:0007669"/>
    <property type="project" value="InterPro"/>
</dbReference>
<reference evidence="2" key="1">
    <citation type="submission" date="2022-07" db="EMBL/GenBank/DDBJ databases">
        <title>Fungi with potential for degradation of polypropylene.</title>
        <authorList>
            <person name="Gostincar C."/>
        </authorList>
    </citation>
    <scope>NUCLEOTIDE SEQUENCE</scope>
    <source>
        <strain evidence="2">EXF-13308</strain>
    </source>
</reference>
<feature type="domain" description="N-acetyltransferase" evidence="1">
    <location>
        <begin position="35"/>
        <end position="194"/>
    </location>
</feature>
<comment type="caution">
    <text evidence="2">The sequence shown here is derived from an EMBL/GenBank/DDBJ whole genome shotgun (WGS) entry which is preliminary data.</text>
</comment>
<evidence type="ECO:0000313" key="3">
    <source>
        <dbReference type="Proteomes" id="UP001174694"/>
    </source>
</evidence>
<organism evidence="2 3">
    <name type="scientific">Pleurostoma richardsiae</name>
    <dbReference type="NCBI Taxonomy" id="41990"/>
    <lineage>
        <taxon>Eukaryota</taxon>
        <taxon>Fungi</taxon>
        <taxon>Dikarya</taxon>
        <taxon>Ascomycota</taxon>
        <taxon>Pezizomycotina</taxon>
        <taxon>Sordariomycetes</taxon>
        <taxon>Sordariomycetidae</taxon>
        <taxon>Calosphaeriales</taxon>
        <taxon>Pleurostomataceae</taxon>
        <taxon>Pleurostoma</taxon>
    </lineage>
</organism>
<dbReference type="PANTHER" id="PTHR43792:SF1">
    <property type="entry name" value="N-ACETYLTRANSFERASE DOMAIN-CONTAINING PROTEIN"/>
    <property type="match status" value="1"/>
</dbReference>
<name>A0AA38RNU3_9PEZI</name>
<dbReference type="PANTHER" id="PTHR43792">
    <property type="entry name" value="GNAT FAMILY, PUTATIVE (AFU_ORTHOLOGUE AFUA_3G00765)-RELATED-RELATED"/>
    <property type="match status" value="1"/>
</dbReference>
<dbReference type="EMBL" id="JANBVO010000019">
    <property type="protein sequence ID" value="KAJ9143329.1"/>
    <property type="molecule type" value="Genomic_DNA"/>
</dbReference>
<evidence type="ECO:0000313" key="2">
    <source>
        <dbReference type="EMBL" id="KAJ9143329.1"/>
    </source>
</evidence>
<evidence type="ECO:0000259" key="1">
    <source>
        <dbReference type="Pfam" id="PF13302"/>
    </source>
</evidence>
<dbReference type="Gene3D" id="3.40.630.30">
    <property type="match status" value="1"/>
</dbReference>
<dbReference type="InterPro" id="IPR000182">
    <property type="entry name" value="GNAT_dom"/>
</dbReference>
<protein>
    <recommendedName>
        <fullName evidence="1">N-acetyltransferase domain-containing protein</fullName>
    </recommendedName>
</protein>
<dbReference type="SUPFAM" id="SSF55729">
    <property type="entry name" value="Acyl-CoA N-acyltransferases (Nat)"/>
    <property type="match status" value="1"/>
</dbReference>
<keyword evidence="3" id="KW-1185">Reference proteome</keyword>
<dbReference type="Proteomes" id="UP001174694">
    <property type="component" value="Unassembled WGS sequence"/>
</dbReference>
<accession>A0AA38RNU3</accession>
<dbReference type="Pfam" id="PF13302">
    <property type="entry name" value="Acetyltransf_3"/>
    <property type="match status" value="1"/>
</dbReference>
<dbReference type="AlphaFoldDB" id="A0AA38RNU3"/>
<dbReference type="InterPro" id="IPR016181">
    <property type="entry name" value="Acyl_CoA_acyltransferase"/>
</dbReference>
<proteinExistence type="predicted"/>
<sequence>MTERPDPEKFIAVMTKIPRVPLPPNDIRPDIRTERLLLRALRQDDLQDLHILCQQEGVMKWTALGRTNVNLGETQERLSQFLPPNDTKTLKYAICLGETGEFIGIGGCSELQGLFGWPDIGYMFKQEAWGKGYATEFVRAFLEIYSGLPREQTEIRVDPRSVAGEGAVVEERYLAIVLEGNEKSQKILTKCGFEYFLTFQGRRGVITTFRYFPGRKPS</sequence>
<dbReference type="InterPro" id="IPR051531">
    <property type="entry name" value="N-acetyltransferase"/>
</dbReference>
<gene>
    <name evidence="2" type="ORF">NKR23_g6498</name>
</gene>